<dbReference type="GO" id="GO:0005634">
    <property type="term" value="C:nucleus"/>
    <property type="evidence" value="ECO:0007669"/>
    <property type="project" value="UniProtKB-SubCell"/>
</dbReference>
<dbReference type="InterPro" id="IPR036955">
    <property type="entry name" value="AP2/ERF_dom_sf"/>
</dbReference>
<keyword evidence="2" id="KW-0805">Transcription regulation</keyword>
<keyword evidence="6" id="KW-0539">Nucleus</keyword>
<evidence type="ECO:0000313" key="9">
    <source>
        <dbReference type="EMBL" id="KAG0590235.1"/>
    </source>
</evidence>
<name>A0A8T0J3W7_CERPU</name>
<dbReference type="PANTHER" id="PTHR31839:SF2">
    <property type="entry name" value="DEHYDRATION-RESPONSIVE ELEMENT-BINDING PROTEIN 1D"/>
    <property type="match status" value="1"/>
</dbReference>
<dbReference type="EMBL" id="CM026421">
    <property type="protein sequence ID" value="KAG0590235.1"/>
    <property type="molecule type" value="Genomic_DNA"/>
</dbReference>
<evidence type="ECO:0000256" key="1">
    <source>
        <dbReference type="ARBA" id="ARBA00004123"/>
    </source>
</evidence>
<sequence length="431" mass="48472">MPDSQFNYCQGRTSELEQFLSGVPEYNMRTRTAFVKKEEKSSVALNNLSASSDAKGCHSNRGFNADVSDPVFLAGQSPKKARGKESSKHFGVRFRPDLQKWVAEIRVAEWKTVDKKVWLGTFDSEEGAARAVDAARKLLKCKKKRPANFPCDSLASYAEKIPTNLNLNNLRDDSMFKEVTLFVKRKAQEYAASFCPNKTACISISTDQILAQYNSLQETPQKFSSQEDNMSDMASYVGTSYGSSTYNSYNTQLGLINNYDAQWMSSPSVTYSCSTSSSPGTSPDSDHKSWLYVNSDFINCRQAPEMIEEQSVEGDWTAINIQSANATNIAENFEGTVWEGQNMATEVQPYTLQDHQYWLPEVSDLFLFPNDDEFFDDQTAMEIVPSNELLYLESQNHTHSIGDTSLAEWMTQQNFTSYSLMSSMDLSTQVC</sequence>
<evidence type="ECO:0000256" key="5">
    <source>
        <dbReference type="ARBA" id="ARBA00023163"/>
    </source>
</evidence>
<evidence type="ECO:0000256" key="6">
    <source>
        <dbReference type="ARBA" id="ARBA00023242"/>
    </source>
</evidence>
<evidence type="ECO:0000259" key="8">
    <source>
        <dbReference type="PROSITE" id="PS51032"/>
    </source>
</evidence>
<comment type="similarity">
    <text evidence="7">Belongs to the AP2/ERF transcription factor family. ERF subfamily.</text>
</comment>
<reference evidence="9" key="1">
    <citation type="submission" date="2020-06" db="EMBL/GenBank/DDBJ databases">
        <title>WGS assembly of Ceratodon purpureus strain R40.</title>
        <authorList>
            <person name="Carey S.B."/>
            <person name="Jenkins J."/>
            <person name="Shu S."/>
            <person name="Lovell J.T."/>
            <person name="Sreedasyam A."/>
            <person name="Maumus F."/>
            <person name="Tiley G.P."/>
            <person name="Fernandez-Pozo N."/>
            <person name="Barry K."/>
            <person name="Chen C."/>
            <person name="Wang M."/>
            <person name="Lipzen A."/>
            <person name="Daum C."/>
            <person name="Saski C.A."/>
            <person name="Payton A.C."/>
            <person name="Mcbreen J.C."/>
            <person name="Conrad R.E."/>
            <person name="Kollar L.M."/>
            <person name="Olsson S."/>
            <person name="Huttunen S."/>
            <person name="Landis J.B."/>
            <person name="Wickett N.J."/>
            <person name="Johnson M.G."/>
            <person name="Rensing S.A."/>
            <person name="Grimwood J."/>
            <person name="Schmutz J."/>
            <person name="Mcdaniel S.F."/>
        </authorList>
    </citation>
    <scope>NUCLEOTIDE SEQUENCE</scope>
    <source>
        <strain evidence="9">R40</strain>
    </source>
</reference>
<keyword evidence="3" id="KW-0238">DNA-binding</keyword>
<dbReference type="SUPFAM" id="SSF54171">
    <property type="entry name" value="DNA-binding domain"/>
    <property type="match status" value="1"/>
</dbReference>
<evidence type="ECO:0000313" key="10">
    <source>
        <dbReference type="Proteomes" id="UP000822688"/>
    </source>
</evidence>
<evidence type="ECO:0000256" key="3">
    <source>
        <dbReference type="ARBA" id="ARBA00023125"/>
    </source>
</evidence>
<keyword evidence="4" id="KW-0010">Activator</keyword>
<dbReference type="PROSITE" id="PS51032">
    <property type="entry name" value="AP2_ERF"/>
    <property type="match status" value="1"/>
</dbReference>
<dbReference type="EMBL" id="CM026421">
    <property type="protein sequence ID" value="KAG0590236.1"/>
    <property type="molecule type" value="Genomic_DNA"/>
</dbReference>
<dbReference type="Pfam" id="PF00847">
    <property type="entry name" value="AP2"/>
    <property type="match status" value="1"/>
</dbReference>
<dbReference type="CDD" id="cd00018">
    <property type="entry name" value="AP2"/>
    <property type="match status" value="1"/>
</dbReference>
<dbReference type="InterPro" id="IPR001471">
    <property type="entry name" value="AP2/ERF_dom"/>
</dbReference>
<evidence type="ECO:0000256" key="7">
    <source>
        <dbReference type="ARBA" id="ARBA00024343"/>
    </source>
</evidence>
<dbReference type="AlphaFoldDB" id="A0A8T0J3W7"/>
<evidence type="ECO:0000256" key="2">
    <source>
        <dbReference type="ARBA" id="ARBA00023015"/>
    </source>
</evidence>
<dbReference type="Gene3D" id="3.30.730.10">
    <property type="entry name" value="AP2/ERF domain"/>
    <property type="match status" value="1"/>
</dbReference>
<gene>
    <name evidence="9" type="ORF">KC19_1G083400</name>
</gene>
<comment type="caution">
    <text evidence="9">The sequence shown here is derived from an EMBL/GenBank/DDBJ whole genome shotgun (WGS) entry which is preliminary data.</text>
</comment>
<dbReference type="InterPro" id="IPR016177">
    <property type="entry name" value="DNA-bd_dom_sf"/>
</dbReference>
<keyword evidence="5" id="KW-0804">Transcription</keyword>
<evidence type="ECO:0000256" key="4">
    <source>
        <dbReference type="ARBA" id="ARBA00023159"/>
    </source>
</evidence>
<dbReference type="Proteomes" id="UP000822688">
    <property type="component" value="Chromosome 1"/>
</dbReference>
<accession>A0A8T0J3W7</accession>
<feature type="domain" description="AP2/ERF" evidence="8">
    <location>
        <begin position="88"/>
        <end position="150"/>
    </location>
</feature>
<keyword evidence="10" id="KW-1185">Reference proteome</keyword>
<dbReference type="PANTHER" id="PTHR31839">
    <property type="entry name" value="DEHYDRATION-RESPONSIVE ELEMENT-BINDING PROTEIN 1D"/>
    <property type="match status" value="1"/>
</dbReference>
<organism evidence="9 10">
    <name type="scientific">Ceratodon purpureus</name>
    <name type="common">Fire moss</name>
    <name type="synonym">Dicranum purpureum</name>
    <dbReference type="NCBI Taxonomy" id="3225"/>
    <lineage>
        <taxon>Eukaryota</taxon>
        <taxon>Viridiplantae</taxon>
        <taxon>Streptophyta</taxon>
        <taxon>Embryophyta</taxon>
        <taxon>Bryophyta</taxon>
        <taxon>Bryophytina</taxon>
        <taxon>Bryopsida</taxon>
        <taxon>Dicranidae</taxon>
        <taxon>Pseudoditrichales</taxon>
        <taxon>Ditrichaceae</taxon>
        <taxon>Ceratodon</taxon>
    </lineage>
</organism>
<comment type="subcellular location">
    <subcellularLocation>
        <location evidence="1">Nucleus</location>
    </subcellularLocation>
</comment>
<proteinExistence type="inferred from homology"/>
<dbReference type="GO" id="GO:0003677">
    <property type="term" value="F:DNA binding"/>
    <property type="evidence" value="ECO:0007669"/>
    <property type="project" value="UniProtKB-KW"/>
</dbReference>
<dbReference type="GO" id="GO:0003700">
    <property type="term" value="F:DNA-binding transcription factor activity"/>
    <property type="evidence" value="ECO:0007669"/>
    <property type="project" value="InterPro"/>
</dbReference>
<dbReference type="InterPro" id="IPR045277">
    <property type="entry name" value="DRE1A-I"/>
</dbReference>
<protein>
    <recommendedName>
        <fullName evidence="8">AP2/ERF domain-containing protein</fullName>
    </recommendedName>
</protein>
<dbReference type="SMART" id="SM00380">
    <property type="entry name" value="AP2"/>
    <property type="match status" value="1"/>
</dbReference>